<accession>A0ABN9S069</accession>
<keyword evidence="2" id="KW-1185">Reference proteome</keyword>
<name>A0ABN9S069_9DINO</name>
<feature type="non-terminal residue" evidence="1">
    <location>
        <position position="1"/>
    </location>
</feature>
<reference evidence="1" key="1">
    <citation type="submission" date="2023-10" db="EMBL/GenBank/DDBJ databases">
        <authorList>
            <person name="Chen Y."/>
            <person name="Shah S."/>
            <person name="Dougan E. K."/>
            <person name="Thang M."/>
            <person name="Chan C."/>
        </authorList>
    </citation>
    <scope>NUCLEOTIDE SEQUENCE [LARGE SCALE GENOMIC DNA]</scope>
</reference>
<evidence type="ECO:0000313" key="1">
    <source>
        <dbReference type="EMBL" id="CAK0824464.1"/>
    </source>
</evidence>
<proteinExistence type="predicted"/>
<comment type="caution">
    <text evidence="1">The sequence shown here is derived from an EMBL/GenBank/DDBJ whole genome shotgun (WGS) entry which is preliminary data.</text>
</comment>
<evidence type="ECO:0000313" key="2">
    <source>
        <dbReference type="Proteomes" id="UP001189429"/>
    </source>
</evidence>
<dbReference type="EMBL" id="CAUYUJ010008613">
    <property type="protein sequence ID" value="CAK0824464.1"/>
    <property type="molecule type" value="Genomic_DNA"/>
</dbReference>
<organism evidence="1 2">
    <name type="scientific">Prorocentrum cordatum</name>
    <dbReference type="NCBI Taxonomy" id="2364126"/>
    <lineage>
        <taxon>Eukaryota</taxon>
        <taxon>Sar</taxon>
        <taxon>Alveolata</taxon>
        <taxon>Dinophyceae</taxon>
        <taxon>Prorocentrales</taxon>
        <taxon>Prorocentraceae</taxon>
        <taxon>Prorocentrum</taxon>
    </lineage>
</organism>
<dbReference type="Proteomes" id="UP001189429">
    <property type="component" value="Unassembled WGS sequence"/>
</dbReference>
<gene>
    <name evidence="1" type="ORF">PCOR1329_LOCUS24863</name>
</gene>
<protein>
    <submittedName>
        <fullName evidence="1">Uncharacterized protein</fullName>
    </submittedName>
</protein>
<feature type="non-terminal residue" evidence="1">
    <location>
        <position position="157"/>
    </location>
</feature>
<sequence>VKLYRTMVAQIQWLGRESRPDVSARASIQSAAFPSPTVSDAMLCIKIVKHLKGAASQKIVLWPLGPSSMSFATAQWLSILWRDLVFGDVSRPDWHLSQFPFSVVLSRDCTLSEGVETLSVVDAKSIFDTLSKNSAGSRADRRNSIELAVVRDSMSAV</sequence>